<dbReference type="Proteomes" id="UP001232063">
    <property type="component" value="Unassembled WGS sequence"/>
</dbReference>
<dbReference type="SUPFAM" id="SSF55136">
    <property type="entry name" value="Probable bacterial effector-binding domain"/>
    <property type="match status" value="1"/>
</dbReference>
<evidence type="ECO:0008006" key="3">
    <source>
        <dbReference type="Google" id="ProtNLM"/>
    </source>
</evidence>
<dbReference type="RefSeq" id="WP_314516359.1">
    <property type="nucleotide sequence ID" value="NZ_JASJOU010000013.1"/>
</dbReference>
<protein>
    <recommendedName>
        <fullName evidence="3">Bacterial transcription activator effector binding domain-containing protein</fullName>
    </recommendedName>
</protein>
<evidence type="ECO:0000313" key="1">
    <source>
        <dbReference type="EMBL" id="MDJ1504751.1"/>
    </source>
</evidence>
<comment type="caution">
    <text evidence="1">The sequence shown here is derived from an EMBL/GenBank/DDBJ whole genome shotgun (WGS) entry which is preliminary data.</text>
</comment>
<dbReference type="InterPro" id="IPR011256">
    <property type="entry name" value="Reg_factor_effector_dom_sf"/>
</dbReference>
<sequence length="175" mass="19147">MTRKLGIIVVVALLVGSIAFSIMGGFSKPEISTAQAPEYIVAGKLFKGGATSDTLMTIFSEIKDLNTSKKLPGTLAAVYYSIPEEAKGKLEVWVGVLVSDTTIVLPEGYFFRKFPSSNVIRAEIKAHYMVAPAPDKVKAQLYEFAAEQKVKPGGYVIEKYHNEQDITMEIPVTKL</sequence>
<keyword evidence="2" id="KW-1185">Reference proteome</keyword>
<dbReference type="EMBL" id="JASJOU010000013">
    <property type="protein sequence ID" value="MDJ1504751.1"/>
    <property type="molecule type" value="Genomic_DNA"/>
</dbReference>
<dbReference type="Gene3D" id="3.20.80.10">
    <property type="entry name" value="Regulatory factor, effector binding domain"/>
    <property type="match status" value="1"/>
</dbReference>
<accession>A0AAE3UHX1</accession>
<dbReference type="AlphaFoldDB" id="A0AAE3UHX1"/>
<organism evidence="1 2">
    <name type="scientific">Xanthocytophaga agilis</name>
    <dbReference type="NCBI Taxonomy" id="3048010"/>
    <lineage>
        <taxon>Bacteria</taxon>
        <taxon>Pseudomonadati</taxon>
        <taxon>Bacteroidota</taxon>
        <taxon>Cytophagia</taxon>
        <taxon>Cytophagales</taxon>
        <taxon>Rhodocytophagaceae</taxon>
        <taxon>Xanthocytophaga</taxon>
    </lineage>
</organism>
<evidence type="ECO:0000313" key="2">
    <source>
        <dbReference type="Proteomes" id="UP001232063"/>
    </source>
</evidence>
<reference evidence="1" key="1">
    <citation type="submission" date="2023-05" db="EMBL/GenBank/DDBJ databases">
        <authorList>
            <person name="Zhang X."/>
        </authorList>
    </citation>
    <scope>NUCLEOTIDE SEQUENCE</scope>
    <source>
        <strain evidence="1">BD1B2-1</strain>
    </source>
</reference>
<proteinExistence type="predicted"/>
<gene>
    <name evidence="1" type="ORF">QNI22_29080</name>
</gene>
<name>A0AAE3UHX1_9BACT</name>